<feature type="transmembrane region" description="Helical" evidence="5">
    <location>
        <begin position="70"/>
        <end position="92"/>
    </location>
</feature>
<evidence type="ECO:0000259" key="6">
    <source>
        <dbReference type="Pfam" id="PF00909"/>
    </source>
</evidence>
<keyword evidence="2 5" id="KW-0812">Transmembrane</keyword>
<evidence type="ECO:0000256" key="2">
    <source>
        <dbReference type="ARBA" id="ARBA00022692"/>
    </source>
</evidence>
<evidence type="ECO:0000313" key="8">
    <source>
        <dbReference type="Proteomes" id="UP000195442"/>
    </source>
</evidence>
<dbReference type="EMBL" id="FUKJ01000380">
    <property type="protein sequence ID" value="SJM94919.1"/>
    <property type="molecule type" value="Genomic_DNA"/>
</dbReference>
<keyword evidence="3 5" id="KW-1133">Transmembrane helix</keyword>
<dbReference type="AlphaFoldDB" id="A0A1R4HFD1"/>
<dbReference type="InterPro" id="IPR029020">
    <property type="entry name" value="Ammonium/urea_transptr"/>
</dbReference>
<organism evidence="7 8">
    <name type="scientific">Crenothrix polyspora</name>
    <dbReference type="NCBI Taxonomy" id="360316"/>
    <lineage>
        <taxon>Bacteria</taxon>
        <taxon>Pseudomonadati</taxon>
        <taxon>Pseudomonadota</taxon>
        <taxon>Gammaproteobacteria</taxon>
        <taxon>Methylococcales</taxon>
        <taxon>Crenotrichaceae</taxon>
        <taxon>Crenothrix</taxon>
    </lineage>
</organism>
<gene>
    <name evidence="7" type="ORF">CRENPOLYSF2_4400001</name>
</gene>
<dbReference type="InterPro" id="IPR024041">
    <property type="entry name" value="NH4_transpt_AmtB-like_dom"/>
</dbReference>
<evidence type="ECO:0000256" key="1">
    <source>
        <dbReference type="ARBA" id="ARBA00004141"/>
    </source>
</evidence>
<evidence type="ECO:0000313" key="7">
    <source>
        <dbReference type="EMBL" id="SJM94919.1"/>
    </source>
</evidence>
<dbReference type="Proteomes" id="UP000195442">
    <property type="component" value="Unassembled WGS sequence"/>
</dbReference>
<name>A0A1R4HFD1_9GAMM</name>
<dbReference type="Pfam" id="PF00909">
    <property type="entry name" value="Ammonium_transp"/>
    <property type="match status" value="1"/>
</dbReference>
<feature type="transmembrane region" description="Helical" evidence="5">
    <location>
        <begin position="107"/>
        <end position="129"/>
    </location>
</feature>
<protein>
    <submittedName>
        <fullName evidence="7">Ammonium transporter</fullName>
    </submittedName>
</protein>
<keyword evidence="4 5" id="KW-0472">Membrane</keyword>
<evidence type="ECO:0000256" key="4">
    <source>
        <dbReference type="ARBA" id="ARBA00023136"/>
    </source>
</evidence>
<feature type="domain" description="Ammonium transporter AmtB-like" evidence="6">
    <location>
        <begin position="9"/>
        <end position="128"/>
    </location>
</feature>
<dbReference type="GO" id="GO:0008519">
    <property type="term" value="F:ammonium channel activity"/>
    <property type="evidence" value="ECO:0007669"/>
    <property type="project" value="InterPro"/>
</dbReference>
<proteinExistence type="predicted"/>
<feature type="transmembrane region" description="Helical" evidence="5">
    <location>
        <begin position="40"/>
        <end position="58"/>
    </location>
</feature>
<reference evidence="8" key="1">
    <citation type="submission" date="2017-02" db="EMBL/GenBank/DDBJ databases">
        <authorList>
            <person name="Daims H."/>
        </authorList>
    </citation>
    <scope>NUCLEOTIDE SEQUENCE [LARGE SCALE GENOMIC DNA]</scope>
</reference>
<comment type="subcellular location">
    <subcellularLocation>
        <location evidence="1">Membrane</location>
        <topology evidence="1">Multi-pass membrane protein</topology>
    </subcellularLocation>
</comment>
<evidence type="ECO:0000256" key="5">
    <source>
        <dbReference type="SAM" id="Phobius"/>
    </source>
</evidence>
<accession>A0A1R4HFD1</accession>
<dbReference type="GO" id="GO:0016020">
    <property type="term" value="C:membrane"/>
    <property type="evidence" value="ECO:0007669"/>
    <property type="project" value="UniProtKB-SubCell"/>
</dbReference>
<evidence type="ECO:0000256" key="3">
    <source>
        <dbReference type="ARBA" id="ARBA00022989"/>
    </source>
</evidence>
<keyword evidence="8" id="KW-1185">Reference proteome</keyword>
<sequence length="137" mass="14540">MHYRYSRIDKGQMTRALGGCVTGLVAVAASAPTLSLLEAVLVGAIAGIIHNIGFSLLRKYVLHQAWQVRTAYMVAIHGLGGVWGTLCVVMFGSEGPSISLLAAQLEGIVIALVYSVALANAVFLLFGLYKRRGAVTH</sequence>
<dbReference type="Gene3D" id="1.10.3430.10">
    <property type="entry name" value="Ammonium transporter AmtB like domains"/>
    <property type="match status" value="1"/>
</dbReference>
<dbReference type="SUPFAM" id="SSF111352">
    <property type="entry name" value="Ammonium transporter"/>
    <property type="match status" value="1"/>
</dbReference>